<evidence type="ECO:0000313" key="3">
    <source>
        <dbReference type="EMBL" id="CAE6469568.1"/>
    </source>
</evidence>
<sequence>MAGTGKTTIAYSLCQMLESDNILGASFFCSRSLPQCRNVHYILPSIAYQLARFSLPFRCHLAGALEQNPDAHTRALKIQFQELLVKPLKATRDAWLDKRVVIVIDALDECEGLENISNLLDLLIEQELEFPVKIFLSSRPEAEIHPQLGTGPLTKDRPHLVLHEIAAANVQRDIELYLRRNLWHPNITSAHIDKLVENSGVLFIYAATTVRYILEGSVLGELEERINWIIDPLSSGSSDDDHKIDALYERILEKAFANTMTNKRSTERLQKILWTVICAQEPLTIDTLAHLLHPIASIQIKSLLRFLSSVLYISEDKMKAMETVTVLHASFPDFMLDASRSKSFHCPSTTHHGDLAIACLAIIRTHKPQFNICDLESSYRLDKDIYKTLQPLRNAVSDQMHYACLHWSVQAELGSQRSDLVKSVYDFLSRRLLLWMEAMNLTNKIQRGPTLMKGVEKWSKASSWT</sequence>
<dbReference type="InterPro" id="IPR027417">
    <property type="entry name" value="P-loop_NTPase"/>
</dbReference>
<keyword evidence="1" id="KW-0677">Repeat</keyword>
<dbReference type="EMBL" id="CAJMWS010000937">
    <property type="protein sequence ID" value="CAE6469568.1"/>
    <property type="molecule type" value="Genomic_DNA"/>
</dbReference>
<dbReference type="Pfam" id="PF24883">
    <property type="entry name" value="NPHP3_N"/>
    <property type="match status" value="1"/>
</dbReference>
<dbReference type="SUPFAM" id="SSF52540">
    <property type="entry name" value="P-loop containing nucleoside triphosphate hydrolases"/>
    <property type="match status" value="1"/>
</dbReference>
<dbReference type="AlphaFoldDB" id="A0A8H3BXI6"/>
<proteinExistence type="predicted"/>
<dbReference type="Proteomes" id="UP000663846">
    <property type="component" value="Unassembled WGS sequence"/>
</dbReference>
<organism evidence="3 4">
    <name type="scientific">Rhizoctonia solani</name>
    <dbReference type="NCBI Taxonomy" id="456999"/>
    <lineage>
        <taxon>Eukaryota</taxon>
        <taxon>Fungi</taxon>
        <taxon>Dikarya</taxon>
        <taxon>Basidiomycota</taxon>
        <taxon>Agaricomycotina</taxon>
        <taxon>Agaricomycetes</taxon>
        <taxon>Cantharellales</taxon>
        <taxon>Ceratobasidiaceae</taxon>
        <taxon>Rhizoctonia</taxon>
    </lineage>
</organism>
<evidence type="ECO:0000313" key="4">
    <source>
        <dbReference type="Proteomes" id="UP000663846"/>
    </source>
</evidence>
<feature type="domain" description="NACHT" evidence="2">
    <location>
        <begin position="1"/>
        <end position="142"/>
    </location>
</feature>
<dbReference type="PANTHER" id="PTHR10039">
    <property type="entry name" value="AMELOGENIN"/>
    <property type="match status" value="1"/>
</dbReference>
<protein>
    <recommendedName>
        <fullName evidence="2">NACHT domain-containing protein</fullName>
    </recommendedName>
</protein>
<comment type="caution">
    <text evidence="3">The sequence shown here is derived from an EMBL/GenBank/DDBJ whole genome shotgun (WGS) entry which is preliminary data.</text>
</comment>
<name>A0A8H3BXI6_9AGAM</name>
<reference evidence="3" key="1">
    <citation type="submission" date="2021-01" db="EMBL/GenBank/DDBJ databases">
        <authorList>
            <person name="Kaushik A."/>
        </authorList>
    </citation>
    <scope>NUCLEOTIDE SEQUENCE</scope>
    <source>
        <strain evidence="3">AG1-1C</strain>
    </source>
</reference>
<evidence type="ECO:0000259" key="2">
    <source>
        <dbReference type="PROSITE" id="PS50837"/>
    </source>
</evidence>
<evidence type="ECO:0000256" key="1">
    <source>
        <dbReference type="ARBA" id="ARBA00022737"/>
    </source>
</evidence>
<dbReference type="Gene3D" id="3.40.50.300">
    <property type="entry name" value="P-loop containing nucleotide triphosphate hydrolases"/>
    <property type="match status" value="1"/>
</dbReference>
<dbReference type="InterPro" id="IPR007111">
    <property type="entry name" value="NACHT_NTPase"/>
</dbReference>
<gene>
    <name evidence="3" type="ORF">RDB_LOCUS172832</name>
</gene>
<accession>A0A8H3BXI6</accession>
<dbReference type="PROSITE" id="PS50837">
    <property type="entry name" value="NACHT"/>
    <property type="match status" value="1"/>
</dbReference>
<dbReference type="InterPro" id="IPR056884">
    <property type="entry name" value="NPHP3-like_N"/>
</dbReference>